<name>A0A1B7N6C3_9AGAM</name>
<sequence length="419" mass="47091">MCSFKLTVHSYINEEGPTLSYSAATLEHGRDLVHAASSNLGWREAIVSFNARQFELRHDRLYEFNGSPPQVQAPRTRTHIPKDWGDFPSPSDDEAFVFDALEEFIHLPFKAPRARPVRKRSAQPDSRTALRDTQSREITRCSTSSADGFTLEPPTKRRRYDVACISNLIPQPHFVTGPSVDFPPLDTKNLKPYRKVPALPILPYDIPSVMLFMDCAYNRAAWLIPVRGSLPWEGATSAIILESSEVTQKEDVPLLPSGPVPNNDGTTQITWTRHSIMIFWKFLISAQQARNLGPISLSFHTAPSDTTFTLDSATAESGNRPVQPAQPKESIDLSDGFSDQVRRARLEATDFIKVYHDVKYSLYLRNVLDAHQYIPEGITPERYPLPSSRETSGSVTKIRPLKGARLVLVDNLSKPTFMM</sequence>
<proteinExistence type="predicted"/>
<dbReference type="EMBL" id="KV448213">
    <property type="protein sequence ID" value="OAX40402.1"/>
    <property type="molecule type" value="Genomic_DNA"/>
</dbReference>
<accession>A0A1B7N6C3</accession>
<organism evidence="2 3">
    <name type="scientific">Rhizopogon vinicolor AM-OR11-026</name>
    <dbReference type="NCBI Taxonomy" id="1314800"/>
    <lineage>
        <taxon>Eukaryota</taxon>
        <taxon>Fungi</taxon>
        <taxon>Dikarya</taxon>
        <taxon>Basidiomycota</taxon>
        <taxon>Agaricomycotina</taxon>
        <taxon>Agaricomycetes</taxon>
        <taxon>Agaricomycetidae</taxon>
        <taxon>Boletales</taxon>
        <taxon>Suillineae</taxon>
        <taxon>Rhizopogonaceae</taxon>
        <taxon>Rhizopogon</taxon>
    </lineage>
</organism>
<keyword evidence="3" id="KW-1185">Reference proteome</keyword>
<feature type="region of interest" description="Disordered" evidence="1">
    <location>
        <begin position="311"/>
        <end position="333"/>
    </location>
</feature>
<dbReference type="OrthoDB" id="3143319at2759"/>
<evidence type="ECO:0000313" key="2">
    <source>
        <dbReference type="EMBL" id="OAX40402.1"/>
    </source>
</evidence>
<dbReference type="InParanoid" id="A0A1B7N6C3"/>
<evidence type="ECO:0000256" key="1">
    <source>
        <dbReference type="SAM" id="MobiDB-lite"/>
    </source>
</evidence>
<dbReference type="AlphaFoldDB" id="A0A1B7N6C3"/>
<dbReference type="STRING" id="1314800.A0A1B7N6C3"/>
<feature type="region of interest" description="Disordered" evidence="1">
    <location>
        <begin position="115"/>
        <end position="137"/>
    </location>
</feature>
<evidence type="ECO:0000313" key="3">
    <source>
        <dbReference type="Proteomes" id="UP000092154"/>
    </source>
</evidence>
<gene>
    <name evidence="2" type="ORF">K503DRAFT_619685</name>
</gene>
<protein>
    <submittedName>
        <fullName evidence="2">Uncharacterized protein</fullName>
    </submittedName>
</protein>
<feature type="compositionally biased region" description="Basic and acidic residues" evidence="1">
    <location>
        <begin position="128"/>
        <end position="137"/>
    </location>
</feature>
<dbReference type="Proteomes" id="UP000092154">
    <property type="component" value="Unassembled WGS sequence"/>
</dbReference>
<reference evidence="2 3" key="1">
    <citation type="submission" date="2016-06" db="EMBL/GenBank/DDBJ databases">
        <title>Comparative genomics of the ectomycorrhizal sister species Rhizopogon vinicolor and Rhizopogon vesiculosus (Basidiomycota: Boletales) reveals a divergence of the mating type B locus.</title>
        <authorList>
            <consortium name="DOE Joint Genome Institute"/>
            <person name="Mujic A.B."/>
            <person name="Kuo A."/>
            <person name="Tritt A."/>
            <person name="Lipzen A."/>
            <person name="Chen C."/>
            <person name="Johnson J."/>
            <person name="Sharma A."/>
            <person name="Barry K."/>
            <person name="Grigoriev I.V."/>
            <person name="Spatafora J.W."/>
        </authorList>
    </citation>
    <scope>NUCLEOTIDE SEQUENCE [LARGE SCALE GENOMIC DNA]</scope>
    <source>
        <strain evidence="2 3">AM-OR11-026</strain>
    </source>
</reference>